<reference evidence="1" key="1">
    <citation type="submission" date="2021-06" db="EMBL/GenBank/DDBJ databases">
        <authorList>
            <person name="Kallberg Y."/>
            <person name="Tangrot J."/>
            <person name="Rosling A."/>
        </authorList>
    </citation>
    <scope>NUCLEOTIDE SEQUENCE</scope>
    <source>
        <strain evidence="1">CL356</strain>
    </source>
</reference>
<dbReference type="EMBL" id="CAJVPT010008424">
    <property type="protein sequence ID" value="CAG8551680.1"/>
    <property type="molecule type" value="Genomic_DNA"/>
</dbReference>
<name>A0ACA9LUE5_9GLOM</name>
<gene>
    <name evidence="1" type="ORF">ACOLOM_LOCUS4878</name>
</gene>
<sequence>TTDSIIVLTTHKKAYSLANYHKQLSPNTMLLKQIPQSVLRSSEIFVDSIRKFIESLSYFMITPWIIRRMPGVRGHVEELLRNKEWLHEELLRIIRERRKEIEGICENESKLGGAENHMTAEEKEKGVYNNNNENSELRADLLTMLLTVNTKFDITQGIGNEINCDPITDDDIQEVMVEVFAGGIETTSSTICHIVYFLEHFPKVKRRLLEELESVFGRDPNYRFKFEDLGKLEYCEAIIKEGEHNPSFLRDNVKGLDSGNKVEKESAIGL</sequence>
<protein>
    <submittedName>
        <fullName evidence="1">2019_t:CDS:1</fullName>
    </submittedName>
</protein>
<organism evidence="1 2">
    <name type="scientific">Acaulospora colombiana</name>
    <dbReference type="NCBI Taxonomy" id="27376"/>
    <lineage>
        <taxon>Eukaryota</taxon>
        <taxon>Fungi</taxon>
        <taxon>Fungi incertae sedis</taxon>
        <taxon>Mucoromycota</taxon>
        <taxon>Glomeromycotina</taxon>
        <taxon>Glomeromycetes</taxon>
        <taxon>Diversisporales</taxon>
        <taxon>Acaulosporaceae</taxon>
        <taxon>Acaulospora</taxon>
    </lineage>
</organism>
<evidence type="ECO:0000313" key="2">
    <source>
        <dbReference type="Proteomes" id="UP000789525"/>
    </source>
</evidence>
<dbReference type="Proteomes" id="UP000789525">
    <property type="component" value="Unassembled WGS sequence"/>
</dbReference>
<comment type="caution">
    <text evidence="1">The sequence shown here is derived from an EMBL/GenBank/DDBJ whole genome shotgun (WGS) entry which is preliminary data.</text>
</comment>
<feature type="non-terminal residue" evidence="1">
    <location>
        <position position="1"/>
    </location>
</feature>
<proteinExistence type="predicted"/>
<accession>A0ACA9LUE5</accession>
<evidence type="ECO:0000313" key="1">
    <source>
        <dbReference type="EMBL" id="CAG8551680.1"/>
    </source>
</evidence>
<keyword evidence="2" id="KW-1185">Reference proteome</keyword>